<evidence type="ECO:0000313" key="2">
    <source>
        <dbReference type="Proteomes" id="UP000007800"/>
    </source>
</evidence>
<reference evidence="1 2" key="1">
    <citation type="submission" date="2008-07" db="EMBL/GenBank/DDBJ databases">
        <authorList>
            <person name="El-Sayed N."/>
            <person name="Caler E."/>
            <person name="Inman J."/>
            <person name="Amedeo P."/>
            <person name="Hass B."/>
            <person name="Wortman J."/>
        </authorList>
    </citation>
    <scope>NUCLEOTIDE SEQUENCE [LARGE SCALE GENOMIC DNA]</scope>
    <source>
        <strain evidence="2">ATCC 50983 / TXsc</strain>
    </source>
</reference>
<sequence length="59" mass="6687">VVVVRDRPVRRLGSVVSGRRRLERLSWPMLVVIGKGILGDLMISNDWYVGIVVIKIKCI</sequence>
<accession>C5LMY5</accession>
<proteinExistence type="predicted"/>
<organism evidence="2">
    <name type="scientific">Perkinsus marinus (strain ATCC 50983 / TXsc)</name>
    <dbReference type="NCBI Taxonomy" id="423536"/>
    <lineage>
        <taxon>Eukaryota</taxon>
        <taxon>Sar</taxon>
        <taxon>Alveolata</taxon>
        <taxon>Perkinsozoa</taxon>
        <taxon>Perkinsea</taxon>
        <taxon>Perkinsida</taxon>
        <taxon>Perkinsidae</taxon>
        <taxon>Perkinsus</taxon>
    </lineage>
</organism>
<dbReference type="InParanoid" id="C5LMY5"/>
<keyword evidence="2" id="KW-1185">Reference proteome</keyword>
<gene>
    <name evidence="1" type="ORF">Pmar_PMAR027468</name>
</gene>
<dbReference type="RefSeq" id="XP_002769190.1">
    <property type="nucleotide sequence ID" value="XM_002769144.1"/>
</dbReference>
<protein>
    <submittedName>
        <fullName evidence="1">Uncharacterized protein</fullName>
    </submittedName>
</protein>
<name>C5LMY5_PERM5</name>
<feature type="non-terminal residue" evidence="1">
    <location>
        <position position="59"/>
    </location>
</feature>
<feature type="non-terminal residue" evidence="1">
    <location>
        <position position="1"/>
    </location>
</feature>
<dbReference type="EMBL" id="GG683618">
    <property type="protein sequence ID" value="EER01908.1"/>
    <property type="molecule type" value="Genomic_DNA"/>
</dbReference>
<dbReference type="GeneID" id="9054431"/>
<dbReference type="AlphaFoldDB" id="C5LMY5"/>
<dbReference type="Proteomes" id="UP000007800">
    <property type="component" value="Unassembled WGS sequence"/>
</dbReference>
<evidence type="ECO:0000313" key="1">
    <source>
        <dbReference type="EMBL" id="EER01908.1"/>
    </source>
</evidence>